<sequence length="183" mass="21250">MQQWLYLIANVFFLRKNTQTRSCSIFLLTFSVTKSQLKIAQDVVRKLKKMSKTIDEIVNRLKKYPEVEYELNAESITVNPKNDKGFPVTLTDNGNGGFMVAFDFWHEQFDNENDALNCFAFGLSKDCRLKLTKKGNRPIKWTVESNDNGKWIEDSTTGLINLSFWKKSEIEFFQNDLIKSIAK</sequence>
<dbReference type="EMBL" id="QRDX01000028">
    <property type="protein sequence ID" value="RED43774.1"/>
    <property type="molecule type" value="Genomic_DNA"/>
</dbReference>
<keyword evidence="2" id="KW-1185">Reference proteome</keyword>
<accession>A0A3D9H2Q9</accession>
<evidence type="ECO:0000313" key="1">
    <source>
        <dbReference type="EMBL" id="RED43774.1"/>
    </source>
</evidence>
<proteinExistence type="predicted"/>
<dbReference type="Proteomes" id="UP000256629">
    <property type="component" value="Unassembled WGS sequence"/>
</dbReference>
<protein>
    <submittedName>
        <fullName evidence="1">Uncharacterized protein</fullName>
    </submittedName>
</protein>
<reference evidence="1 2" key="1">
    <citation type="submission" date="2018-07" db="EMBL/GenBank/DDBJ databases">
        <title>Genomic Encyclopedia of Type Strains, Phase III (KMG-III): the genomes of soil and plant-associated and newly described type strains.</title>
        <authorList>
            <person name="Whitman W."/>
        </authorList>
    </citation>
    <scope>NUCLEOTIDE SEQUENCE [LARGE SCALE GENOMIC DNA]</scope>
    <source>
        <strain evidence="1 2">CECT 8487</strain>
    </source>
</reference>
<dbReference type="AlphaFoldDB" id="A0A3D9H2Q9"/>
<comment type="caution">
    <text evidence="1">The sequence shown here is derived from an EMBL/GenBank/DDBJ whole genome shotgun (WGS) entry which is preliminary data.</text>
</comment>
<organism evidence="1 2">
    <name type="scientific">Seonamhaeicola aphaedonensis</name>
    <dbReference type="NCBI Taxonomy" id="1461338"/>
    <lineage>
        <taxon>Bacteria</taxon>
        <taxon>Pseudomonadati</taxon>
        <taxon>Bacteroidota</taxon>
        <taxon>Flavobacteriia</taxon>
        <taxon>Flavobacteriales</taxon>
        <taxon>Flavobacteriaceae</taxon>
    </lineage>
</organism>
<name>A0A3D9H2Q9_9FLAO</name>
<evidence type="ECO:0000313" key="2">
    <source>
        <dbReference type="Proteomes" id="UP000256629"/>
    </source>
</evidence>
<gene>
    <name evidence="1" type="ORF">DFQ02_1281</name>
</gene>